<feature type="compositionally biased region" description="Basic residues" evidence="1">
    <location>
        <begin position="1"/>
        <end position="13"/>
    </location>
</feature>
<protein>
    <submittedName>
        <fullName evidence="2">Thermonuclease family protein</fullName>
    </submittedName>
</protein>
<organism evidence="2 3">
    <name type="scientific">Ensifer adhaerens</name>
    <name type="common">Sinorhizobium morelense</name>
    <dbReference type="NCBI Taxonomy" id="106592"/>
    <lineage>
        <taxon>Bacteria</taxon>
        <taxon>Pseudomonadati</taxon>
        <taxon>Pseudomonadota</taxon>
        <taxon>Alphaproteobacteria</taxon>
        <taxon>Hyphomicrobiales</taxon>
        <taxon>Rhizobiaceae</taxon>
        <taxon>Sinorhizobium/Ensifer group</taxon>
        <taxon>Ensifer</taxon>
    </lineage>
</organism>
<evidence type="ECO:0000313" key="2">
    <source>
        <dbReference type="EMBL" id="USJ24765.1"/>
    </source>
</evidence>
<evidence type="ECO:0000313" key="3">
    <source>
        <dbReference type="Proteomes" id="UP001055460"/>
    </source>
</evidence>
<evidence type="ECO:0000256" key="1">
    <source>
        <dbReference type="SAM" id="MobiDB-lite"/>
    </source>
</evidence>
<name>A0A9Q8Y8W8_ENSAD</name>
<dbReference type="OrthoDB" id="7469880at2"/>
<dbReference type="InterPro" id="IPR035437">
    <property type="entry name" value="SNase_OB-fold_sf"/>
</dbReference>
<accession>A0A9Q8Y8W8</accession>
<sequence length="244" mass="26898">MAKATTKRRRRSSGRSTSKQGGMAPWYLAAALTLGGVMAHDHRAELRHWPVVSDVMAFASRSETKPKPQRAVPEAQERVAQQADRHKPNPKPNPATKVVLAAPVPSVNVGVTPPTPLVRPNEEVKTASIRTDQFYFCGIRNDNCVIDGATFVFHGETIRVADVDAPRIRQASCDKERSRGFYAKQRLRELLNAGDFRLISAGGRSDAKAGEKLRLVTRGDQSLGRVLVSEGLVRPWEGRPTPWC</sequence>
<feature type="region of interest" description="Disordered" evidence="1">
    <location>
        <begin position="60"/>
        <end position="94"/>
    </location>
</feature>
<dbReference type="SUPFAM" id="SSF50199">
    <property type="entry name" value="Staphylococcal nuclease"/>
    <property type="match status" value="1"/>
</dbReference>
<dbReference type="Proteomes" id="UP001055460">
    <property type="component" value="Chromosome"/>
</dbReference>
<dbReference type="AlphaFoldDB" id="A0A9Q8Y8W8"/>
<dbReference type="EMBL" id="CP098807">
    <property type="protein sequence ID" value="USJ24765.1"/>
    <property type="molecule type" value="Genomic_DNA"/>
</dbReference>
<proteinExistence type="predicted"/>
<gene>
    <name evidence="2" type="ORF">NE863_07320</name>
</gene>
<feature type="region of interest" description="Disordered" evidence="1">
    <location>
        <begin position="1"/>
        <end position="22"/>
    </location>
</feature>
<dbReference type="RefSeq" id="WP_090295536.1">
    <property type="nucleotide sequence ID" value="NZ_CAXURO020000001.1"/>
</dbReference>
<reference evidence="2" key="1">
    <citation type="submission" date="2022-06" db="EMBL/GenBank/DDBJ databases">
        <title>Physiological and biochemical characterization and genomic elucidation of a strain of the genus Ensifer adhaerens M8 that combines arsenic oxidation and chromium reduction.</title>
        <authorList>
            <person name="Li X."/>
            <person name="Yu c."/>
        </authorList>
    </citation>
    <scope>NUCLEOTIDE SEQUENCE</scope>
    <source>
        <strain evidence="2">M8</strain>
    </source>
</reference>
<dbReference type="Gene3D" id="2.40.50.90">
    <property type="match status" value="1"/>
</dbReference>